<dbReference type="Proteomes" id="UP001140510">
    <property type="component" value="Unassembled WGS sequence"/>
</dbReference>
<dbReference type="InterPro" id="IPR004276">
    <property type="entry name" value="GlycoTrans_28_N"/>
</dbReference>
<evidence type="ECO:0000259" key="3">
    <source>
        <dbReference type="Pfam" id="PF03033"/>
    </source>
</evidence>
<dbReference type="CDD" id="cd03784">
    <property type="entry name" value="GT1_Gtf-like"/>
    <property type="match status" value="1"/>
</dbReference>
<evidence type="ECO:0000259" key="4">
    <source>
        <dbReference type="Pfam" id="PF06722"/>
    </source>
</evidence>
<evidence type="ECO:0000313" key="6">
    <source>
        <dbReference type="Proteomes" id="UP001140510"/>
    </source>
</evidence>
<dbReference type="InterPro" id="IPR010610">
    <property type="entry name" value="EryCIII-like_C"/>
</dbReference>
<evidence type="ECO:0000256" key="1">
    <source>
        <dbReference type="ARBA" id="ARBA00022679"/>
    </source>
</evidence>
<keyword evidence="6" id="KW-1185">Reference proteome</keyword>
<feature type="domain" description="Glycosyltransferase family 28 N-terminal" evidence="3">
    <location>
        <begin position="82"/>
        <end position="232"/>
    </location>
</feature>
<feature type="compositionally biased region" description="Polar residues" evidence="2">
    <location>
        <begin position="611"/>
        <end position="626"/>
    </location>
</feature>
<dbReference type="GO" id="GO:0005975">
    <property type="term" value="P:carbohydrate metabolic process"/>
    <property type="evidence" value="ECO:0007669"/>
    <property type="project" value="InterPro"/>
</dbReference>
<dbReference type="Gene3D" id="3.40.50.2000">
    <property type="entry name" value="Glycogen Phosphorylase B"/>
    <property type="match status" value="2"/>
</dbReference>
<feature type="region of interest" description="Disordered" evidence="2">
    <location>
        <begin position="610"/>
        <end position="652"/>
    </location>
</feature>
<keyword evidence="1" id="KW-0808">Transferase</keyword>
<dbReference type="OrthoDB" id="5835829at2759"/>
<dbReference type="Pfam" id="PF06722">
    <property type="entry name" value="EryCIII-like_C"/>
    <property type="match status" value="1"/>
</dbReference>
<protein>
    <recommendedName>
        <fullName evidence="7">Glycosyltransferase family 28 N-terminal domain-containing protein</fullName>
    </recommendedName>
</protein>
<dbReference type="FunFam" id="3.40.50.2000:FF:000100">
    <property type="entry name" value="Glycosyltransferase family 1 protein"/>
    <property type="match status" value="1"/>
</dbReference>
<dbReference type="InterPro" id="IPR002213">
    <property type="entry name" value="UDP_glucos_trans"/>
</dbReference>
<dbReference type="PANTHER" id="PTHR48050:SF27">
    <property type="entry name" value="GLUCOSYLTRANSFERASE, PUTATIVE (AFU_ORTHOLOGUE AFUA_7G04880)-RELATED"/>
    <property type="match status" value="1"/>
</dbReference>
<evidence type="ECO:0008006" key="7">
    <source>
        <dbReference type="Google" id="ProtNLM"/>
    </source>
</evidence>
<dbReference type="Pfam" id="PF03033">
    <property type="entry name" value="Glyco_transf_28"/>
    <property type="match status" value="1"/>
</dbReference>
<accession>A0A9W8ZF67</accession>
<dbReference type="GO" id="GO:0016906">
    <property type="term" value="F:sterol 3-beta-glucosyltransferase activity"/>
    <property type="evidence" value="ECO:0007669"/>
    <property type="project" value="UniProtKB-ARBA"/>
</dbReference>
<evidence type="ECO:0000256" key="2">
    <source>
        <dbReference type="SAM" id="MobiDB-lite"/>
    </source>
</evidence>
<dbReference type="AlphaFoldDB" id="A0A9W8ZF67"/>
<sequence length="823" mass="88999">MQKEKSYPVSELPAYLPPEQLAINSTVNADGRIDVDVDSKLARALSVLYAPPGKAQVEDAPPQYSEITTTAGAESFPVKLNIVIQVVGSRGDVQPFIALGHELRKYGHRVRVATHNVFDDFVRKSGSGLEFYPIGGNPSELMAYMVKNPGLIPSMKTIQAGEIKRKRLMVREMLEGCWRSCIEPDTFTNEPFVADAIIANPPSFAHIHCAQALGIPVHMMFTMPWSSTRAFPHPLANLKNADGKEGAANYLSYGVVDWLTWQGLGDVVNTWRETLDLEEVTMFDGPSLAKSLKVPFTYCWSPALVPKPTDWPPYIDVCGFFFRDPPHYEPPPDIRAFLESGPPPVYIGFGSIVLEDPQRITAAIMEAVERDGFRAIVSKGWSNLGSNGESHRNVLFISDCPHEWLFQRVAAVVHHGGAGTTACGLKNGRPTTIVPFFGDQPFWGEMCAVAGAGPAPIPQKQLTTDTLSEAIKYCLSNEAAVAAAAIAQKMQAETGVQNATRSFHQHLPLNRVSCDIMPHLPATLRFKKGRVDIKLCSLAAELVFQKSPKDAKHLELYQSKPFLIEPRRWDPISGGAASVLSTAVDLGTSVTGIFTKPYTEYRDDRDWRAYQESTQEASSASNTLNVPSKDPDSSSIHSATSATKRKPISAGRMAGASGKSIAMFAPKATKGMLVDIPMALTDGLKNVPRTYGDKVRDHGPVTGFASGATVAGKTFAYGFYDGLSDVVVKPYQGAQKEGAIGAAKGVAKGLVGLTTKTGAGMFGLMGYTGAGIAKSLRTAVYSGTRKSIAAARHAEGRWLVEQGRYGAAEAASITSKFEALRKK</sequence>
<evidence type="ECO:0000313" key="5">
    <source>
        <dbReference type="EMBL" id="KAJ4407011.1"/>
    </source>
</evidence>
<organism evidence="5 6">
    <name type="scientific">Didymella pomorum</name>
    <dbReference type="NCBI Taxonomy" id="749634"/>
    <lineage>
        <taxon>Eukaryota</taxon>
        <taxon>Fungi</taxon>
        <taxon>Dikarya</taxon>
        <taxon>Ascomycota</taxon>
        <taxon>Pezizomycotina</taxon>
        <taxon>Dothideomycetes</taxon>
        <taxon>Pleosporomycetidae</taxon>
        <taxon>Pleosporales</taxon>
        <taxon>Pleosporineae</taxon>
        <taxon>Didymellaceae</taxon>
        <taxon>Didymella</taxon>
    </lineage>
</organism>
<gene>
    <name evidence="5" type="ORF">N0V91_004177</name>
</gene>
<name>A0A9W8ZF67_9PLEO</name>
<comment type="caution">
    <text evidence="5">The sequence shown here is derived from an EMBL/GenBank/DDBJ whole genome shotgun (WGS) entry which is preliminary data.</text>
</comment>
<dbReference type="InterPro" id="IPR050426">
    <property type="entry name" value="Glycosyltransferase_28"/>
</dbReference>
<reference evidence="5" key="1">
    <citation type="submission" date="2022-10" db="EMBL/GenBank/DDBJ databases">
        <title>Tapping the CABI collections for fungal endophytes: first genome assemblies for Collariella, Neodidymelliopsis, Ascochyta clinopodiicola, Didymella pomorum, Didymosphaeria variabile, Neocosmospora piperis and Neocucurbitaria cava.</title>
        <authorList>
            <person name="Hill R."/>
        </authorList>
    </citation>
    <scope>NUCLEOTIDE SEQUENCE</scope>
    <source>
        <strain evidence="5">IMI 355091</strain>
    </source>
</reference>
<feature type="compositionally biased region" description="Polar residues" evidence="2">
    <location>
        <begin position="633"/>
        <end position="642"/>
    </location>
</feature>
<dbReference type="PANTHER" id="PTHR48050">
    <property type="entry name" value="STEROL 3-BETA-GLUCOSYLTRANSFERASE"/>
    <property type="match status" value="1"/>
</dbReference>
<dbReference type="SUPFAM" id="SSF53756">
    <property type="entry name" value="UDP-Glycosyltransferase/glycogen phosphorylase"/>
    <property type="match status" value="1"/>
</dbReference>
<dbReference type="FunFam" id="3.40.50.2000:FF:000009">
    <property type="entry name" value="Sterol 3-beta-glucosyltransferase UGT80A2"/>
    <property type="match status" value="1"/>
</dbReference>
<proteinExistence type="predicted"/>
<dbReference type="EMBL" id="JAPEVA010000023">
    <property type="protein sequence ID" value="KAJ4407011.1"/>
    <property type="molecule type" value="Genomic_DNA"/>
</dbReference>
<feature type="domain" description="Erythromycin biosynthesis protein CIII-like C-terminal" evidence="4">
    <location>
        <begin position="393"/>
        <end position="492"/>
    </location>
</feature>